<sequence>MGDINTLTLEKYMALNQRNNRQGIVKPEIGNNVKFEIKSHIIKELRLNLLRVAEDEDAHEHAIHVTGMMEQPLSKEAAITQMTLLLSPIDLIALDVIWRILMRVFMLYKLVARFMKGYIQPKSVLLKNKARENMDLNLRILDAAIKNLEMKVEKVTQAILKNEDNTVNKVKVKIEKVKKVRKMPEYVKYVNDVFSSKEPTNEEDAVTTSKGKRNGMVSDNGNLVDLLNELCGYVPCKPSQDFTRPIGTPSGSKGLLHTLNATVIPTKGNSIVKARSNVH</sequence>
<comment type="caution">
    <text evidence="2">The sequence shown here is derived from an EMBL/GenBank/DDBJ whole genome shotgun (WGS) entry which is preliminary data.</text>
</comment>
<dbReference type="Proteomes" id="UP001151760">
    <property type="component" value="Unassembled WGS sequence"/>
</dbReference>
<organism evidence="2 3">
    <name type="scientific">Tanacetum coccineum</name>
    <dbReference type="NCBI Taxonomy" id="301880"/>
    <lineage>
        <taxon>Eukaryota</taxon>
        <taxon>Viridiplantae</taxon>
        <taxon>Streptophyta</taxon>
        <taxon>Embryophyta</taxon>
        <taxon>Tracheophyta</taxon>
        <taxon>Spermatophyta</taxon>
        <taxon>Magnoliopsida</taxon>
        <taxon>eudicotyledons</taxon>
        <taxon>Gunneridae</taxon>
        <taxon>Pentapetalae</taxon>
        <taxon>asterids</taxon>
        <taxon>campanulids</taxon>
        <taxon>Asterales</taxon>
        <taxon>Asteraceae</taxon>
        <taxon>Asteroideae</taxon>
        <taxon>Anthemideae</taxon>
        <taxon>Anthemidinae</taxon>
        <taxon>Tanacetum</taxon>
    </lineage>
</organism>
<protein>
    <submittedName>
        <fullName evidence="2">Uncharacterized protein</fullName>
    </submittedName>
</protein>
<feature type="coiled-coil region" evidence="1">
    <location>
        <begin position="131"/>
        <end position="165"/>
    </location>
</feature>
<keyword evidence="1" id="KW-0175">Coiled coil</keyword>
<accession>A0ABQ5DWL9</accession>
<evidence type="ECO:0000256" key="1">
    <source>
        <dbReference type="SAM" id="Coils"/>
    </source>
</evidence>
<reference evidence="2" key="2">
    <citation type="submission" date="2022-01" db="EMBL/GenBank/DDBJ databases">
        <authorList>
            <person name="Yamashiro T."/>
            <person name="Shiraishi A."/>
            <person name="Satake H."/>
            <person name="Nakayama K."/>
        </authorList>
    </citation>
    <scope>NUCLEOTIDE SEQUENCE</scope>
</reference>
<evidence type="ECO:0000313" key="2">
    <source>
        <dbReference type="EMBL" id="GJT43358.1"/>
    </source>
</evidence>
<name>A0ABQ5DWL9_9ASTR</name>
<reference evidence="2" key="1">
    <citation type="journal article" date="2022" name="Int. J. Mol. Sci.">
        <title>Draft Genome of Tanacetum Coccineum: Genomic Comparison of Closely Related Tanacetum-Family Plants.</title>
        <authorList>
            <person name="Yamashiro T."/>
            <person name="Shiraishi A."/>
            <person name="Nakayama K."/>
            <person name="Satake H."/>
        </authorList>
    </citation>
    <scope>NUCLEOTIDE SEQUENCE</scope>
</reference>
<gene>
    <name evidence="2" type="ORF">Tco_0952073</name>
</gene>
<evidence type="ECO:0000313" key="3">
    <source>
        <dbReference type="Proteomes" id="UP001151760"/>
    </source>
</evidence>
<keyword evidence="3" id="KW-1185">Reference proteome</keyword>
<dbReference type="EMBL" id="BQNB010015722">
    <property type="protein sequence ID" value="GJT43358.1"/>
    <property type="molecule type" value="Genomic_DNA"/>
</dbReference>
<proteinExistence type="predicted"/>